<dbReference type="PANTHER" id="PTHR43353">
    <property type="entry name" value="SUCCINATE-SEMIALDEHYDE DEHYDROGENASE, MITOCHONDRIAL"/>
    <property type="match status" value="1"/>
</dbReference>
<sequence length="482" mass="50506">MIHKVQNLIAGERRPSSDGAVLERHDPADSRRLVSTMPESTSTDVADAVTAARDAAPEWAAMPPSRRASLLEKAASVLADQADDIAVEIVQEMGKPIGAARMEAGRAPKNLELYAAEAVRLTGATYPSDDSGATVYSTREPVGVVGVITPWNFPLNLASRKIGPALAAGNTVVFKPSPMTPRVGERLGAAFHEAGFPPGVVNTIHGHSAGAALVADQRVDAVTFTGSTATGQRIHAAMGLDRRVQLELGGNNPVVVLADADLDAAADVVARSSFTMSGQACTAAGRVLVATEIFDELLERVVARAEAHQLGDGRTEGVTMGPLVDERSLIDVSRSVSDAVAAGASVATGGRRVTDNGLEHGWFMPPTIVVDVDPTMALVHDEVFGPVVGFERVDGLEHAIALANDNRYGLTSAICTRDIAAAHEFSRRIEAGTVRVNRPTVGAAFNAPFGGIKMSGTGTHREQLGPTVMDFYTSLRTVFLGG</sequence>
<dbReference type="InterPro" id="IPR016160">
    <property type="entry name" value="Ald_DH_CS_CYS"/>
</dbReference>
<comment type="similarity">
    <text evidence="1 4">Belongs to the aldehyde dehydrogenase family.</text>
</comment>
<name>A0A4R7HVK0_9ACTN</name>
<evidence type="ECO:0000256" key="2">
    <source>
        <dbReference type="ARBA" id="ARBA00023002"/>
    </source>
</evidence>
<dbReference type="FunFam" id="3.40.605.10:FF:000007">
    <property type="entry name" value="NAD/NADP-dependent betaine aldehyde dehydrogenase"/>
    <property type="match status" value="1"/>
</dbReference>
<dbReference type="Pfam" id="PF00171">
    <property type="entry name" value="Aldedh"/>
    <property type="match status" value="1"/>
</dbReference>
<proteinExistence type="inferred from homology"/>
<protein>
    <submittedName>
        <fullName evidence="7">Aldehyde dehydrogenase (NAD+)</fullName>
    </submittedName>
</protein>
<comment type="caution">
    <text evidence="7">The sequence shown here is derived from an EMBL/GenBank/DDBJ whole genome shotgun (WGS) entry which is preliminary data.</text>
</comment>
<keyword evidence="8" id="KW-1185">Reference proteome</keyword>
<feature type="domain" description="Aldehyde dehydrogenase" evidence="6">
    <location>
        <begin position="20"/>
        <end position="478"/>
    </location>
</feature>
<dbReference type="InterPro" id="IPR016163">
    <property type="entry name" value="Ald_DH_C"/>
</dbReference>
<dbReference type="EMBL" id="SOAU01000001">
    <property type="protein sequence ID" value="TDT14880.1"/>
    <property type="molecule type" value="Genomic_DNA"/>
</dbReference>
<dbReference type="PANTHER" id="PTHR43353:SF5">
    <property type="entry name" value="SUCCINATE-SEMIALDEHYDE DEHYDROGENASE, MITOCHONDRIAL"/>
    <property type="match status" value="1"/>
</dbReference>
<evidence type="ECO:0000256" key="4">
    <source>
        <dbReference type="RuleBase" id="RU003345"/>
    </source>
</evidence>
<gene>
    <name evidence="7" type="ORF">BDK89_0439</name>
</gene>
<dbReference type="AlphaFoldDB" id="A0A4R7HVK0"/>
<dbReference type="FunFam" id="3.40.309.10:FF:000009">
    <property type="entry name" value="Aldehyde dehydrogenase A"/>
    <property type="match status" value="1"/>
</dbReference>
<dbReference type="Gene3D" id="3.40.309.10">
    <property type="entry name" value="Aldehyde Dehydrogenase, Chain A, domain 2"/>
    <property type="match status" value="1"/>
</dbReference>
<dbReference type="Gene3D" id="3.40.605.10">
    <property type="entry name" value="Aldehyde Dehydrogenase, Chain A, domain 1"/>
    <property type="match status" value="1"/>
</dbReference>
<dbReference type="InterPro" id="IPR016162">
    <property type="entry name" value="Ald_DH_N"/>
</dbReference>
<dbReference type="InterPro" id="IPR015590">
    <property type="entry name" value="Aldehyde_DH_dom"/>
</dbReference>
<reference evidence="7 8" key="1">
    <citation type="submission" date="2019-03" db="EMBL/GenBank/DDBJ databases">
        <title>Sequencing the genomes of 1000 actinobacteria strains.</title>
        <authorList>
            <person name="Klenk H.-P."/>
        </authorList>
    </citation>
    <scope>NUCLEOTIDE SEQUENCE [LARGE SCALE GENOMIC DNA]</scope>
    <source>
        <strain evidence="7 8">DSM 18936</strain>
    </source>
</reference>
<dbReference type="InterPro" id="IPR050740">
    <property type="entry name" value="Aldehyde_DH_Superfamily"/>
</dbReference>
<dbReference type="PROSITE" id="PS00070">
    <property type="entry name" value="ALDEHYDE_DEHYDR_CYS"/>
    <property type="match status" value="1"/>
</dbReference>
<organism evidence="7 8">
    <name type="scientific">Ilumatobacter fluminis</name>
    <dbReference type="NCBI Taxonomy" id="467091"/>
    <lineage>
        <taxon>Bacteria</taxon>
        <taxon>Bacillati</taxon>
        <taxon>Actinomycetota</taxon>
        <taxon>Acidimicrobiia</taxon>
        <taxon>Acidimicrobiales</taxon>
        <taxon>Ilumatobacteraceae</taxon>
        <taxon>Ilumatobacter</taxon>
    </lineage>
</organism>
<dbReference type="InterPro" id="IPR016161">
    <property type="entry name" value="Ald_DH/histidinol_DH"/>
</dbReference>
<feature type="compositionally biased region" description="Basic and acidic residues" evidence="5">
    <location>
        <begin position="11"/>
        <end position="30"/>
    </location>
</feature>
<feature type="active site" evidence="3">
    <location>
        <position position="247"/>
    </location>
</feature>
<dbReference type="Proteomes" id="UP000294558">
    <property type="component" value="Unassembled WGS sequence"/>
</dbReference>
<feature type="region of interest" description="Disordered" evidence="5">
    <location>
        <begin position="1"/>
        <end position="30"/>
    </location>
</feature>
<accession>A0A4R7HVK0</accession>
<evidence type="ECO:0000259" key="6">
    <source>
        <dbReference type="Pfam" id="PF00171"/>
    </source>
</evidence>
<dbReference type="GO" id="GO:0016620">
    <property type="term" value="F:oxidoreductase activity, acting on the aldehyde or oxo group of donors, NAD or NADP as acceptor"/>
    <property type="evidence" value="ECO:0007669"/>
    <property type="project" value="InterPro"/>
</dbReference>
<evidence type="ECO:0000256" key="3">
    <source>
        <dbReference type="PROSITE-ProRule" id="PRU10007"/>
    </source>
</evidence>
<dbReference type="SUPFAM" id="SSF53720">
    <property type="entry name" value="ALDH-like"/>
    <property type="match status" value="1"/>
</dbReference>
<evidence type="ECO:0000313" key="7">
    <source>
        <dbReference type="EMBL" id="TDT14880.1"/>
    </source>
</evidence>
<dbReference type="InterPro" id="IPR029510">
    <property type="entry name" value="Ald_DH_CS_GLU"/>
</dbReference>
<evidence type="ECO:0000313" key="8">
    <source>
        <dbReference type="Proteomes" id="UP000294558"/>
    </source>
</evidence>
<evidence type="ECO:0000256" key="1">
    <source>
        <dbReference type="ARBA" id="ARBA00009986"/>
    </source>
</evidence>
<evidence type="ECO:0000256" key="5">
    <source>
        <dbReference type="SAM" id="MobiDB-lite"/>
    </source>
</evidence>
<dbReference type="PROSITE" id="PS00687">
    <property type="entry name" value="ALDEHYDE_DEHYDR_GLU"/>
    <property type="match status" value="1"/>
</dbReference>
<keyword evidence="2 4" id="KW-0560">Oxidoreductase</keyword>